<dbReference type="EMBL" id="HBIP01002633">
    <property type="protein sequence ID" value="CAE0486062.1"/>
    <property type="molecule type" value="Transcribed_RNA"/>
</dbReference>
<organism evidence="4">
    <name type="scientific">Dunaliella tertiolecta</name>
    <name type="common">Green alga</name>
    <dbReference type="NCBI Taxonomy" id="3047"/>
    <lineage>
        <taxon>Eukaryota</taxon>
        <taxon>Viridiplantae</taxon>
        <taxon>Chlorophyta</taxon>
        <taxon>core chlorophytes</taxon>
        <taxon>Chlorophyceae</taxon>
        <taxon>CS clade</taxon>
        <taxon>Chlamydomonadales</taxon>
        <taxon>Dunaliellaceae</taxon>
        <taxon>Dunaliella</taxon>
    </lineage>
</organism>
<dbReference type="GO" id="GO:0016491">
    <property type="term" value="F:oxidoreductase activity"/>
    <property type="evidence" value="ECO:0007669"/>
    <property type="project" value="UniProtKB-KW"/>
</dbReference>
<dbReference type="SUPFAM" id="SSF51735">
    <property type="entry name" value="NAD(P)-binding Rossmann-fold domains"/>
    <property type="match status" value="1"/>
</dbReference>
<keyword evidence="2" id="KW-0521">NADP</keyword>
<dbReference type="PANTHER" id="PTHR43963:SF6">
    <property type="entry name" value="CHAIN DEHYDROGENASE FAMILY PROTEIN, PUTATIVE (AFU_ORTHOLOGUE AFUA_3G15350)-RELATED"/>
    <property type="match status" value="1"/>
</dbReference>
<sequence length="317" mass="34434">MQALGKQAFAKHTQRFPSAVSSSPRSSVRAMASKAHVCEPKWWTTDDVAVVTGANKGLGFECARQLAGEAGFTTIVTARNEKAGQEAAESLRKTCGEQACLDFHQLDISDKKSIETFKAWLQQKYGKLNVLVNNGAIAYKGSIFGPQEARVTIDVNYHGTADVTEALVPLMPTDGRSRVVTVASRAGLSSILKSQQLKDRFLTAKGRADVDALVSEWLASVEKGDYSAKGWPGSMYGVSKLAVNAYHRALAKELESKRIMVNTCCPGYCATDMSSHRGTSTAYDGARIFTWLATKPPQDFESGGFWVYENIGVKCPM</sequence>
<evidence type="ECO:0000313" key="4">
    <source>
        <dbReference type="EMBL" id="CAE0486062.1"/>
    </source>
</evidence>
<dbReference type="PRINTS" id="PR00081">
    <property type="entry name" value="GDHRDH"/>
</dbReference>
<comment type="similarity">
    <text evidence="1">Belongs to the short-chain dehydrogenases/reductases (SDR) family.</text>
</comment>
<evidence type="ECO:0000256" key="3">
    <source>
        <dbReference type="ARBA" id="ARBA00023002"/>
    </source>
</evidence>
<dbReference type="InterPro" id="IPR020904">
    <property type="entry name" value="Sc_DH/Rdtase_CS"/>
</dbReference>
<protein>
    <submittedName>
        <fullName evidence="4">Uncharacterized protein</fullName>
    </submittedName>
</protein>
<keyword evidence="3" id="KW-0560">Oxidoreductase</keyword>
<proteinExistence type="inferred from homology"/>
<gene>
    <name evidence="4" type="ORF">DTER00134_LOCUS1101</name>
</gene>
<dbReference type="PANTHER" id="PTHR43963">
    <property type="entry name" value="CARBONYL REDUCTASE 1-RELATED"/>
    <property type="match status" value="1"/>
</dbReference>
<dbReference type="AlphaFoldDB" id="A0A7S3QKW7"/>
<dbReference type="Gene3D" id="3.40.50.720">
    <property type="entry name" value="NAD(P)-binding Rossmann-like Domain"/>
    <property type="match status" value="1"/>
</dbReference>
<accession>A0A7S3QKW7</accession>
<dbReference type="InterPro" id="IPR036291">
    <property type="entry name" value="NAD(P)-bd_dom_sf"/>
</dbReference>
<dbReference type="InterPro" id="IPR002347">
    <property type="entry name" value="SDR_fam"/>
</dbReference>
<reference evidence="4" key="1">
    <citation type="submission" date="2021-01" db="EMBL/GenBank/DDBJ databases">
        <authorList>
            <person name="Corre E."/>
            <person name="Pelletier E."/>
            <person name="Niang G."/>
            <person name="Scheremetjew M."/>
            <person name="Finn R."/>
            <person name="Kale V."/>
            <person name="Holt S."/>
            <person name="Cochrane G."/>
            <person name="Meng A."/>
            <person name="Brown T."/>
            <person name="Cohen L."/>
        </authorList>
    </citation>
    <scope>NUCLEOTIDE SEQUENCE</scope>
    <source>
        <strain evidence="4">CCMP1320</strain>
    </source>
</reference>
<name>A0A7S3QKW7_DUNTE</name>
<evidence type="ECO:0000256" key="1">
    <source>
        <dbReference type="ARBA" id="ARBA00006484"/>
    </source>
</evidence>
<dbReference type="Pfam" id="PF00106">
    <property type="entry name" value="adh_short"/>
    <property type="match status" value="2"/>
</dbReference>
<evidence type="ECO:0000256" key="2">
    <source>
        <dbReference type="ARBA" id="ARBA00022857"/>
    </source>
</evidence>
<dbReference type="PROSITE" id="PS00061">
    <property type="entry name" value="ADH_SHORT"/>
    <property type="match status" value="1"/>
</dbReference>